<dbReference type="InterPro" id="IPR004254">
    <property type="entry name" value="AdipoR/HlyIII-related"/>
</dbReference>
<keyword evidence="7" id="KW-0862">Zinc</keyword>
<feature type="binding site" evidence="7">
    <location>
        <position position="193"/>
    </location>
    <ligand>
        <name>Zn(2+)</name>
        <dbReference type="ChEBI" id="CHEBI:29105"/>
    </ligand>
</feature>
<evidence type="ECO:0000256" key="2">
    <source>
        <dbReference type="ARBA" id="ARBA00008488"/>
    </source>
</evidence>
<keyword evidence="6 8" id="KW-0472">Membrane</keyword>
<name>A0A081BP09_9BACT</name>
<keyword evidence="3" id="KW-1003">Cell membrane</keyword>
<feature type="binding site" evidence="7">
    <location>
        <position position="197"/>
    </location>
    <ligand>
        <name>Zn(2+)</name>
        <dbReference type="ChEBI" id="CHEBI:29105"/>
    </ligand>
</feature>
<dbReference type="Proteomes" id="UP000030700">
    <property type="component" value="Unassembled WGS sequence"/>
</dbReference>
<dbReference type="GO" id="GO:0140911">
    <property type="term" value="F:pore-forming activity"/>
    <property type="evidence" value="ECO:0007669"/>
    <property type="project" value="InterPro"/>
</dbReference>
<evidence type="ECO:0000256" key="4">
    <source>
        <dbReference type="ARBA" id="ARBA00022692"/>
    </source>
</evidence>
<reference evidence="9" key="1">
    <citation type="journal article" date="2015" name="PeerJ">
        <title>First genomic representation of candidate bacterial phylum KSB3 points to enhanced environmental sensing as a trigger of wastewater bulking.</title>
        <authorList>
            <person name="Sekiguchi Y."/>
            <person name="Ohashi A."/>
            <person name="Parks D.H."/>
            <person name="Yamauchi T."/>
            <person name="Tyson G.W."/>
            <person name="Hugenholtz P."/>
        </authorList>
    </citation>
    <scope>NUCLEOTIDE SEQUENCE [LARGE SCALE GENOMIC DNA]</scope>
</reference>
<dbReference type="AlphaFoldDB" id="A0A081BP09"/>
<gene>
    <name evidence="9" type="ORF">U14_03375</name>
</gene>
<dbReference type="PANTHER" id="PTHR20855">
    <property type="entry name" value="ADIPOR/PROGESTIN RECEPTOR-RELATED"/>
    <property type="match status" value="1"/>
</dbReference>
<proteinExistence type="inferred from homology"/>
<feature type="transmembrane region" description="Helical" evidence="8">
    <location>
        <begin position="167"/>
        <end position="186"/>
    </location>
</feature>
<protein>
    <submittedName>
        <fullName evidence="9">Channel protein, hemolysin III family</fullName>
    </submittedName>
</protein>
<keyword evidence="7" id="KW-0479">Metal-binding</keyword>
<feature type="transmembrane region" description="Helical" evidence="8">
    <location>
        <begin position="88"/>
        <end position="106"/>
    </location>
</feature>
<keyword evidence="10" id="KW-1185">Reference proteome</keyword>
<feature type="transmembrane region" description="Helical" evidence="8">
    <location>
        <begin position="112"/>
        <end position="131"/>
    </location>
</feature>
<feature type="transmembrane region" description="Helical" evidence="8">
    <location>
        <begin position="138"/>
        <end position="155"/>
    </location>
</feature>
<evidence type="ECO:0000256" key="5">
    <source>
        <dbReference type="ARBA" id="ARBA00022989"/>
    </source>
</evidence>
<evidence type="ECO:0000313" key="10">
    <source>
        <dbReference type="Proteomes" id="UP000030700"/>
    </source>
</evidence>
<feature type="transmembrane region" description="Helical" evidence="8">
    <location>
        <begin position="21"/>
        <end position="41"/>
    </location>
</feature>
<feature type="transmembrane region" description="Helical" evidence="8">
    <location>
        <begin position="47"/>
        <end position="67"/>
    </location>
</feature>
<sequence length="215" mass="24126">MGNRQPFHPYYTVAEEIANSITHGIGAVLSLAGGITLIVFAALHGSAWHLISVSIFGATALTLYLASTLYHSLSHPNAKRILRMFDHAAIYLFIAGSYTPFMLLNLRNARGWSVLSIIWACALAGMILKFVCIEKFKLLSLLLYVGMGWLCVVVFRELLPQLSRPSIVFLVLGGLSYTVGLIFYHWEKLRYSHAVWHLFVLMGSIFHYFSVLEMV</sequence>
<evidence type="ECO:0000256" key="6">
    <source>
        <dbReference type="ARBA" id="ARBA00023136"/>
    </source>
</evidence>
<evidence type="ECO:0000256" key="1">
    <source>
        <dbReference type="ARBA" id="ARBA00004651"/>
    </source>
</evidence>
<keyword evidence="5 8" id="KW-1133">Transmembrane helix</keyword>
<dbReference type="EMBL" id="DF820458">
    <property type="protein sequence ID" value="GAK52125.1"/>
    <property type="molecule type" value="Genomic_DNA"/>
</dbReference>
<feature type="binding site" evidence="7">
    <location>
        <position position="71"/>
    </location>
    <ligand>
        <name>Zn(2+)</name>
        <dbReference type="ChEBI" id="CHEBI:29105"/>
    </ligand>
</feature>
<dbReference type="PANTHER" id="PTHR20855:SF3">
    <property type="entry name" value="LD03007P"/>
    <property type="match status" value="1"/>
</dbReference>
<evidence type="ECO:0000313" key="9">
    <source>
        <dbReference type="EMBL" id="GAK52125.1"/>
    </source>
</evidence>
<dbReference type="STRING" id="1499966.U14_03375"/>
<keyword evidence="4 8" id="KW-0812">Transmembrane</keyword>
<comment type="subcellular location">
    <subcellularLocation>
        <location evidence="1">Cell membrane</location>
        <topology evidence="1">Multi-pass membrane protein</topology>
    </subcellularLocation>
</comment>
<dbReference type="HOGENOM" id="CLU_051078_1_0_0"/>
<dbReference type="Pfam" id="PF03006">
    <property type="entry name" value="HlyIII"/>
    <property type="match status" value="1"/>
</dbReference>
<evidence type="ECO:0000256" key="3">
    <source>
        <dbReference type="ARBA" id="ARBA00022475"/>
    </source>
</evidence>
<accession>A0A081BP09</accession>
<dbReference type="NCBIfam" id="TIGR01065">
    <property type="entry name" value="hlyIII"/>
    <property type="match status" value="1"/>
</dbReference>
<evidence type="ECO:0000256" key="8">
    <source>
        <dbReference type="SAM" id="Phobius"/>
    </source>
</evidence>
<organism evidence="9">
    <name type="scientific">Candidatus Moduliflexus flocculans</name>
    <dbReference type="NCBI Taxonomy" id="1499966"/>
    <lineage>
        <taxon>Bacteria</taxon>
        <taxon>Candidatus Moduliflexota</taxon>
        <taxon>Candidatus Moduliflexia</taxon>
        <taxon>Candidatus Moduliflexales</taxon>
        <taxon>Candidatus Moduliflexaceae</taxon>
    </lineage>
</organism>
<evidence type="ECO:0000256" key="7">
    <source>
        <dbReference type="PIRSR" id="PIRSR604254-1"/>
    </source>
</evidence>
<dbReference type="GO" id="GO:0046872">
    <property type="term" value="F:metal ion binding"/>
    <property type="evidence" value="ECO:0007669"/>
    <property type="project" value="UniProtKB-KW"/>
</dbReference>
<feature type="transmembrane region" description="Helical" evidence="8">
    <location>
        <begin position="193"/>
        <end position="211"/>
    </location>
</feature>
<comment type="similarity">
    <text evidence="2">Belongs to the UPF0073 (Hly-III) family.</text>
</comment>
<dbReference type="GO" id="GO:0005886">
    <property type="term" value="C:plasma membrane"/>
    <property type="evidence" value="ECO:0007669"/>
    <property type="project" value="UniProtKB-SubCell"/>
</dbReference>
<dbReference type="InterPro" id="IPR005744">
    <property type="entry name" value="Hy-lIII"/>
</dbReference>